<evidence type="ECO:0000313" key="2">
    <source>
        <dbReference type="Proteomes" id="UP000694540"/>
    </source>
</evidence>
<keyword evidence="2" id="KW-1185">Reference proteome</keyword>
<evidence type="ECO:0000313" key="1">
    <source>
        <dbReference type="Ensembl" id="ENSCWAP00000012954.1"/>
    </source>
</evidence>
<reference evidence="1" key="2">
    <citation type="submission" date="2025-09" db="UniProtKB">
        <authorList>
            <consortium name="Ensembl"/>
        </authorList>
    </citation>
    <scope>IDENTIFICATION</scope>
</reference>
<reference evidence="1" key="1">
    <citation type="submission" date="2025-08" db="UniProtKB">
        <authorList>
            <consortium name="Ensembl"/>
        </authorList>
    </citation>
    <scope>IDENTIFICATION</scope>
</reference>
<protein>
    <submittedName>
        <fullName evidence="1">Uncharacterized protein</fullName>
    </submittedName>
</protein>
<name>A0A8C3W9K1_9CETA</name>
<dbReference type="Ensembl" id="ENSCWAT00000014071.1">
    <property type="protein sequence ID" value="ENSCWAP00000012954.1"/>
    <property type="gene ID" value="ENSCWAG00000010103.1"/>
</dbReference>
<sequence length="54" mass="6357">MSKQSSKVVKYYTLEEIQKHNHSKSTCLILHTKLHSQKLMEEKTALVQGERSYH</sequence>
<dbReference type="AlphaFoldDB" id="A0A8C3W9K1"/>
<accession>A0A8C3W9K1</accession>
<organism evidence="1 2">
    <name type="scientific">Catagonus wagneri</name>
    <name type="common">Chacoan peccary</name>
    <dbReference type="NCBI Taxonomy" id="51154"/>
    <lineage>
        <taxon>Eukaryota</taxon>
        <taxon>Metazoa</taxon>
        <taxon>Chordata</taxon>
        <taxon>Craniata</taxon>
        <taxon>Vertebrata</taxon>
        <taxon>Euteleostomi</taxon>
        <taxon>Mammalia</taxon>
        <taxon>Eutheria</taxon>
        <taxon>Laurasiatheria</taxon>
        <taxon>Artiodactyla</taxon>
        <taxon>Suina</taxon>
        <taxon>Tayassuidae</taxon>
        <taxon>Catagonus</taxon>
    </lineage>
</organism>
<proteinExistence type="predicted"/>
<dbReference type="Proteomes" id="UP000694540">
    <property type="component" value="Unplaced"/>
</dbReference>